<feature type="domain" description="Acyl-CoA oxidase/dehydrogenase middle" evidence="11">
    <location>
        <begin position="134"/>
        <end position="228"/>
    </location>
</feature>
<dbReference type="InterPro" id="IPR046373">
    <property type="entry name" value="Acyl-CoA_Oxase/DH_mid-dom_sf"/>
</dbReference>
<dbReference type="Gene3D" id="1.20.140.10">
    <property type="entry name" value="Butyryl-CoA Dehydrogenase, subunit A, domain 3"/>
    <property type="match status" value="1"/>
</dbReference>
<dbReference type="OrthoDB" id="435240at2759"/>
<dbReference type="PANTHER" id="PTHR42807:SF1">
    <property type="entry name" value="GLUTARYL-COA DEHYDROGENASE, MITOCHONDRIAL"/>
    <property type="match status" value="1"/>
</dbReference>
<dbReference type="PANTHER" id="PTHR42807">
    <property type="entry name" value="GLUTARYL-COA DEHYDROGENASE, MITOCHONDRIAL"/>
    <property type="match status" value="1"/>
</dbReference>
<accession>A0A6H5GAL6</accession>
<proteinExistence type="inferred from homology"/>
<dbReference type="AlphaFoldDB" id="A0A6H5GAL6"/>
<dbReference type="GO" id="GO:0000062">
    <property type="term" value="F:fatty-acyl-CoA binding"/>
    <property type="evidence" value="ECO:0007669"/>
    <property type="project" value="TreeGrafter"/>
</dbReference>
<dbReference type="EMBL" id="CADCXU010009062">
    <property type="protein sequence ID" value="CAA9999849.1"/>
    <property type="molecule type" value="Genomic_DNA"/>
</dbReference>
<evidence type="ECO:0000313" key="14">
    <source>
        <dbReference type="Proteomes" id="UP000479000"/>
    </source>
</evidence>
<protein>
    <submittedName>
        <fullName evidence="13">Uncharacterized protein</fullName>
    </submittedName>
</protein>
<dbReference type="Proteomes" id="UP000479000">
    <property type="component" value="Unassembled WGS sequence"/>
</dbReference>
<dbReference type="SUPFAM" id="SSF56645">
    <property type="entry name" value="Acyl-CoA dehydrogenase NM domain-like"/>
    <property type="match status" value="1"/>
</dbReference>
<dbReference type="InterPro" id="IPR037069">
    <property type="entry name" value="AcylCoA_DH/ox_N_sf"/>
</dbReference>
<evidence type="ECO:0000256" key="2">
    <source>
        <dbReference type="ARBA" id="ARBA00004305"/>
    </source>
</evidence>
<evidence type="ECO:0000259" key="12">
    <source>
        <dbReference type="Pfam" id="PF02771"/>
    </source>
</evidence>
<keyword evidence="5 9" id="KW-0274">FAD</keyword>
<organism evidence="13 14">
    <name type="scientific">Nesidiocoris tenuis</name>
    <dbReference type="NCBI Taxonomy" id="355587"/>
    <lineage>
        <taxon>Eukaryota</taxon>
        <taxon>Metazoa</taxon>
        <taxon>Ecdysozoa</taxon>
        <taxon>Arthropoda</taxon>
        <taxon>Hexapoda</taxon>
        <taxon>Insecta</taxon>
        <taxon>Pterygota</taxon>
        <taxon>Neoptera</taxon>
        <taxon>Paraneoptera</taxon>
        <taxon>Hemiptera</taxon>
        <taxon>Heteroptera</taxon>
        <taxon>Panheteroptera</taxon>
        <taxon>Cimicomorpha</taxon>
        <taxon>Miridae</taxon>
        <taxon>Dicyphina</taxon>
        <taxon>Nesidiocoris</taxon>
    </lineage>
</organism>
<sequence length="431" mass="47930">MISAIFNWEDPLNLESQLNEEEILLKDTFRAYCQEKLLPRVLEGNRHEVFDRKIMNEMGELGVFGCTLKGFGCSGASNVTYGLLAREAERVDSSYRSALSVQSSLVMTPIYLFGSEEQKNDYLPKLAKGELVGCFGLTEPNHGSDIGAMESNISYSKEEKSLVLNGAKTWITNAPIADAFVIWARHVEDKRIKGVVLRRDSPGLRTSKIQGKFSLRASETGMIFMDNVKISEDQILPKALGLSAPFTCLTSARLGIAWGAMGAAESCLAAARQYTMERQQFKKPLAANQLMQKKMADMMTEIALGLQSCLHVSRLKDDDLLVPEMVSLLKRNNCGKALEIARVARDMLGANGISDEYNIIRHMMNLEAVNTYEAKNLNLKSPHLECPVVFEIDRMLSGVVQGKTPARPLQNMRNTLYEVKTSFAWANLMPG</sequence>
<evidence type="ECO:0000259" key="11">
    <source>
        <dbReference type="Pfam" id="PF02770"/>
    </source>
</evidence>
<dbReference type="InterPro" id="IPR009075">
    <property type="entry name" value="AcylCo_DH/oxidase_C"/>
</dbReference>
<dbReference type="InterPro" id="IPR009100">
    <property type="entry name" value="AcylCoA_DH/oxidase_NM_dom_sf"/>
</dbReference>
<evidence type="ECO:0000256" key="1">
    <source>
        <dbReference type="ARBA" id="ARBA00001974"/>
    </source>
</evidence>
<dbReference type="GO" id="GO:0005759">
    <property type="term" value="C:mitochondrial matrix"/>
    <property type="evidence" value="ECO:0007669"/>
    <property type="project" value="UniProtKB-SubCell"/>
</dbReference>
<dbReference type="Pfam" id="PF02771">
    <property type="entry name" value="Acyl-CoA_dh_N"/>
    <property type="match status" value="1"/>
</dbReference>
<comment type="similarity">
    <text evidence="3 9">Belongs to the acyl-CoA dehydrogenase family.</text>
</comment>
<feature type="domain" description="Acyl-CoA dehydrogenase/oxidase N-terminal" evidence="12">
    <location>
        <begin position="19"/>
        <end position="130"/>
    </location>
</feature>
<keyword evidence="14" id="KW-1185">Reference proteome</keyword>
<keyword evidence="8" id="KW-0496">Mitochondrion</keyword>
<dbReference type="InterPro" id="IPR006091">
    <property type="entry name" value="Acyl-CoA_Oxase/DH_mid-dom"/>
</dbReference>
<evidence type="ECO:0000256" key="6">
    <source>
        <dbReference type="ARBA" id="ARBA00022946"/>
    </source>
</evidence>
<dbReference type="GO" id="GO:0004361">
    <property type="term" value="F:glutaryl-CoA dehydrogenase activity"/>
    <property type="evidence" value="ECO:0007669"/>
    <property type="project" value="TreeGrafter"/>
</dbReference>
<evidence type="ECO:0000256" key="3">
    <source>
        <dbReference type="ARBA" id="ARBA00009347"/>
    </source>
</evidence>
<dbReference type="GO" id="GO:0046949">
    <property type="term" value="P:fatty-acyl-CoA biosynthetic process"/>
    <property type="evidence" value="ECO:0007669"/>
    <property type="project" value="TreeGrafter"/>
</dbReference>
<dbReference type="InterPro" id="IPR036250">
    <property type="entry name" value="AcylCo_DH-like_C"/>
</dbReference>
<dbReference type="InterPro" id="IPR052033">
    <property type="entry name" value="Glutaryl-CoA_DH_mitochondrial"/>
</dbReference>
<dbReference type="SUPFAM" id="SSF47203">
    <property type="entry name" value="Acyl-CoA dehydrogenase C-terminal domain-like"/>
    <property type="match status" value="1"/>
</dbReference>
<dbReference type="CDD" id="cd01151">
    <property type="entry name" value="GCD"/>
    <property type="match status" value="1"/>
</dbReference>
<feature type="domain" description="Acyl-CoA dehydrogenase/oxidase C-terminal" evidence="10">
    <location>
        <begin position="241"/>
        <end position="372"/>
    </location>
</feature>
<evidence type="ECO:0000256" key="9">
    <source>
        <dbReference type="RuleBase" id="RU362125"/>
    </source>
</evidence>
<evidence type="ECO:0000259" key="10">
    <source>
        <dbReference type="Pfam" id="PF00441"/>
    </source>
</evidence>
<keyword evidence="4 9" id="KW-0285">Flavoprotein</keyword>
<gene>
    <name evidence="13" type="ORF">NTEN_LOCUS6083</name>
</gene>
<evidence type="ECO:0000256" key="8">
    <source>
        <dbReference type="ARBA" id="ARBA00023128"/>
    </source>
</evidence>
<evidence type="ECO:0000256" key="4">
    <source>
        <dbReference type="ARBA" id="ARBA00022630"/>
    </source>
</evidence>
<dbReference type="Gene3D" id="1.10.540.10">
    <property type="entry name" value="Acyl-CoA dehydrogenase/oxidase, N-terminal domain"/>
    <property type="match status" value="1"/>
</dbReference>
<dbReference type="Pfam" id="PF00441">
    <property type="entry name" value="Acyl-CoA_dh_1"/>
    <property type="match status" value="1"/>
</dbReference>
<dbReference type="Pfam" id="PF02770">
    <property type="entry name" value="Acyl-CoA_dh_M"/>
    <property type="match status" value="1"/>
</dbReference>
<dbReference type="Gene3D" id="2.40.110.10">
    <property type="entry name" value="Butyryl-CoA Dehydrogenase, subunit A, domain 2"/>
    <property type="match status" value="1"/>
</dbReference>
<comment type="subcellular location">
    <subcellularLocation>
        <location evidence="2">Mitochondrion matrix</location>
    </subcellularLocation>
</comment>
<evidence type="ECO:0000256" key="7">
    <source>
        <dbReference type="ARBA" id="ARBA00023002"/>
    </source>
</evidence>
<keyword evidence="6" id="KW-0809">Transit peptide</keyword>
<dbReference type="InterPro" id="IPR013786">
    <property type="entry name" value="AcylCoA_DH/ox_N"/>
</dbReference>
<name>A0A6H5GAL6_9HEMI</name>
<reference evidence="13 14" key="1">
    <citation type="submission" date="2020-02" db="EMBL/GenBank/DDBJ databases">
        <authorList>
            <person name="Ferguson B K."/>
        </authorList>
    </citation>
    <scope>NUCLEOTIDE SEQUENCE [LARGE SCALE GENOMIC DNA]</scope>
</reference>
<keyword evidence="7 9" id="KW-0560">Oxidoreductase</keyword>
<evidence type="ECO:0000256" key="5">
    <source>
        <dbReference type="ARBA" id="ARBA00022827"/>
    </source>
</evidence>
<evidence type="ECO:0000313" key="13">
    <source>
        <dbReference type="EMBL" id="CAA9999849.1"/>
    </source>
</evidence>
<comment type="cofactor">
    <cofactor evidence="1 9">
        <name>FAD</name>
        <dbReference type="ChEBI" id="CHEBI:57692"/>
    </cofactor>
</comment>
<dbReference type="GO" id="GO:0050660">
    <property type="term" value="F:flavin adenine dinucleotide binding"/>
    <property type="evidence" value="ECO:0007669"/>
    <property type="project" value="InterPro"/>
</dbReference>
<dbReference type="GO" id="GO:0005743">
    <property type="term" value="C:mitochondrial inner membrane"/>
    <property type="evidence" value="ECO:0007669"/>
    <property type="project" value="TreeGrafter"/>
</dbReference>
<dbReference type="GO" id="GO:0033539">
    <property type="term" value="P:fatty acid beta-oxidation using acyl-CoA dehydrogenase"/>
    <property type="evidence" value="ECO:0007669"/>
    <property type="project" value="TreeGrafter"/>
</dbReference>
<dbReference type="FunFam" id="1.10.540.10:FF:000003">
    <property type="entry name" value="glutaryl-CoA dehydrogenase, mitochondrial"/>
    <property type="match status" value="1"/>
</dbReference>